<organism evidence="6 7">
    <name type="scientific">Myxozyma melibiosi</name>
    <dbReference type="NCBI Taxonomy" id="54550"/>
    <lineage>
        <taxon>Eukaryota</taxon>
        <taxon>Fungi</taxon>
        <taxon>Dikarya</taxon>
        <taxon>Ascomycota</taxon>
        <taxon>Saccharomycotina</taxon>
        <taxon>Lipomycetes</taxon>
        <taxon>Lipomycetales</taxon>
        <taxon>Lipomycetaceae</taxon>
        <taxon>Myxozyma</taxon>
    </lineage>
</organism>
<dbReference type="EMBL" id="JBBJBU010000006">
    <property type="protein sequence ID" value="KAK7205124.1"/>
    <property type="molecule type" value="Genomic_DNA"/>
</dbReference>
<dbReference type="PROSITE" id="PS00058">
    <property type="entry name" value="DNA_MISMATCH_REPAIR_1"/>
    <property type="match status" value="1"/>
</dbReference>
<dbReference type="InterPro" id="IPR037198">
    <property type="entry name" value="MutL_C_sf"/>
</dbReference>
<keyword evidence="7" id="KW-1185">Reference proteome</keyword>
<dbReference type="InterPro" id="IPR038973">
    <property type="entry name" value="MutL/Mlh/Pms-like"/>
</dbReference>
<dbReference type="SUPFAM" id="SSF55874">
    <property type="entry name" value="ATPase domain of HSP90 chaperone/DNA topoisomerase II/histidine kinase"/>
    <property type="match status" value="1"/>
</dbReference>
<keyword evidence="2" id="KW-0227">DNA damage</keyword>
<name>A0ABR1F5K2_9ASCO</name>
<dbReference type="InterPro" id="IPR036890">
    <property type="entry name" value="HATPase_C_sf"/>
</dbReference>
<dbReference type="InterPro" id="IPR014790">
    <property type="entry name" value="MutL_C"/>
</dbReference>
<feature type="domain" description="MutL C-terminal dimerisation" evidence="4">
    <location>
        <begin position="485"/>
        <end position="684"/>
    </location>
</feature>
<dbReference type="InterPro" id="IPR002099">
    <property type="entry name" value="MutL/Mlh/PMS"/>
</dbReference>
<feature type="region of interest" description="Disordered" evidence="3">
    <location>
        <begin position="399"/>
        <end position="435"/>
    </location>
</feature>
<comment type="caution">
    <text evidence="6">The sequence shown here is derived from an EMBL/GenBank/DDBJ whole genome shotgun (WGS) entry which is preliminary data.</text>
</comment>
<dbReference type="Proteomes" id="UP001498771">
    <property type="component" value="Unassembled WGS sequence"/>
</dbReference>
<dbReference type="InterPro" id="IPR013507">
    <property type="entry name" value="DNA_mismatch_S5_2-like"/>
</dbReference>
<comment type="similarity">
    <text evidence="1">Belongs to the DNA mismatch repair MutL/HexB family.</text>
</comment>
<evidence type="ECO:0000313" key="7">
    <source>
        <dbReference type="Proteomes" id="UP001498771"/>
    </source>
</evidence>
<dbReference type="SUPFAM" id="SSF54211">
    <property type="entry name" value="Ribosomal protein S5 domain 2-like"/>
    <property type="match status" value="1"/>
</dbReference>
<dbReference type="SUPFAM" id="SSF118116">
    <property type="entry name" value="DNA mismatch repair protein MutL"/>
    <property type="match status" value="2"/>
</dbReference>
<dbReference type="InterPro" id="IPR020568">
    <property type="entry name" value="Ribosomal_Su5_D2-typ_SF"/>
</dbReference>
<dbReference type="Gene3D" id="3.30.1540.20">
    <property type="entry name" value="MutL, C-terminal domain, dimerisation subdomain"/>
    <property type="match status" value="1"/>
</dbReference>
<proteinExistence type="inferred from homology"/>
<evidence type="ECO:0000259" key="5">
    <source>
        <dbReference type="SMART" id="SM01340"/>
    </source>
</evidence>
<dbReference type="Gene3D" id="3.30.565.10">
    <property type="entry name" value="Histidine kinase-like ATPase, C-terminal domain"/>
    <property type="match status" value="1"/>
</dbReference>
<dbReference type="RefSeq" id="XP_064768157.1">
    <property type="nucleotide sequence ID" value="XM_064912724.1"/>
</dbReference>
<accession>A0ABR1F5K2</accession>
<dbReference type="InterPro" id="IPR014721">
    <property type="entry name" value="Ribsml_uS5_D2-typ_fold_subgr"/>
</dbReference>
<dbReference type="PANTHER" id="PTHR10073">
    <property type="entry name" value="DNA MISMATCH REPAIR PROTEIN MLH, PMS, MUTL"/>
    <property type="match status" value="1"/>
</dbReference>
<evidence type="ECO:0000259" key="4">
    <source>
        <dbReference type="SMART" id="SM00853"/>
    </source>
</evidence>
<sequence length="735" mass="82120">MKSIQTLPETTVSRLRSQVVITSAAQCISELLQNSLDARSTKIEISLHSEDYYISVKDNGSGIVPRDMESLGSPHSTSKLSALSDLENVQTFGFRGEALASIAAVSLLTITSRHEDYRITTTKRIHNSETIYNGSASTPFLSHGTHVIVQNLFGNLPVRRKMLTSAGVHDKRRALESTISHCKKAMVETILASMWLRNVDIWFRVDGKLVFSYSGGEIYDDGITVIKRAYGDDVVDTYEAFDKVEGDIAIKGVISPKLTRSKNHQYIYINNRKLVSDSLQKEINDLMKRCLENPDDDDFDISKNPFYILWISAPLSGYDVCQDPSKAIGTLENYQDIRNALVNSLKPVLERQDIRAIPSPRKKPRLANRQHSVTENLHQRSFSLRELALSKVRSGKSDMPTTCIRCSSPTLSRREDEDGGGSSMTRRRSLSADDQMNYRNRAENWRPEVFGKSEESIHSLSQRNLSDVDSASIRISKSELQHASVISQVNDQFILIKTNDILESEVPRLVLVDQHAADERVRVEKLISEYSQAVRLRASNGAAAADDEFSFRLEHPMRFPINLSEVQSLERYRDQFEAWGITYRIDGLKTGPHGTFELQEDARLEISRLPKTIGNRCLSDPKLANRIILRHSQDLQSGRVPALLLGKGEEAVSAESVAGCLPKMILELLNSRACRGAIMFGDKLELEKCRALIANLTQCEFPFQCAHGRPSMVPLVTLNGTPLGSSSVLGGSQPQ</sequence>
<evidence type="ECO:0008006" key="8">
    <source>
        <dbReference type="Google" id="ProtNLM"/>
    </source>
</evidence>
<dbReference type="Gene3D" id="3.30.230.10">
    <property type="match status" value="1"/>
</dbReference>
<dbReference type="SMART" id="SM01340">
    <property type="entry name" value="DNA_mis_repair"/>
    <property type="match status" value="1"/>
</dbReference>
<protein>
    <recommendedName>
        <fullName evidence="8">MutL C-terminal dimerisation domain-containing protein</fullName>
    </recommendedName>
</protein>
<dbReference type="GeneID" id="90038236"/>
<evidence type="ECO:0000256" key="3">
    <source>
        <dbReference type="SAM" id="MobiDB-lite"/>
    </source>
</evidence>
<reference evidence="6 7" key="1">
    <citation type="submission" date="2024-03" db="EMBL/GenBank/DDBJ databases">
        <title>Genome-scale model development and genomic sequencing of the oleaginous clade Lipomyces.</title>
        <authorList>
            <consortium name="Lawrence Berkeley National Laboratory"/>
            <person name="Czajka J.J."/>
            <person name="Han Y."/>
            <person name="Kim J."/>
            <person name="Mondo S.J."/>
            <person name="Hofstad B.A."/>
            <person name="Robles A."/>
            <person name="Haridas S."/>
            <person name="Riley R."/>
            <person name="LaButti K."/>
            <person name="Pangilinan J."/>
            <person name="Andreopoulos W."/>
            <person name="Lipzen A."/>
            <person name="Yan J."/>
            <person name="Wang M."/>
            <person name="Ng V."/>
            <person name="Grigoriev I.V."/>
            <person name="Spatafora J.W."/>
            <person name="Magnuson J.K."/>
            <person name="Baker S.E."/>
            <person name="Pomraning K.R."/>
        </authorList>
    </citation>
    <scope>NUCLEOTIDE SEQUENCE [LARGE SCALE GENOMIC DNA]</scope>
    <source>
        <strain evidence="6 7">Phaff 52-87</strain>
    </source>
</reference>
<evidence type="ECO:0000256" key="1">
    <source>
        <dbReference type="ARBA" id="ARBA00006082"/>
    </source>
</evidence>
<dbReference type="PANTHER" id="PTHR10073:SF47">
    <property type="entry name" value="DNA MISMATCH REPAIR PROTEIN MLH3"/>
    <property type="match status" value="1"/>
</dbReference>
<dbReference type="SMART" id="SM00853">
    <property type="entry name" value="MutL_C"/>
    <property type="match status" value="1"/>
</dbReference>
<dbReference type="InterPro" id="IPR042120">
    <property type="entry name" value="MutL_C_dimsub"/>
</dbReference>
<dbReference type="InterPro" id="IPR014762">
    <property type="entry name" value="DNA_mismatch_repair_CS"/>
</dbReference>
<evidence type="ECO:0000256" key="2">
    <source>
        <dbReference type="ARBA" id="ARBA00022763"/>
    </source>
</evidence>
<evidence type="ECO:0000313" key="6">
    <source>
        <dbReference type="EMBL" id="KAK7205124.1"/>
    </source>
</evidence>
<dbReference type="NCBIfam" id="TIGR00585">
    <property type="entry name" value="mutl"/>
    <property type="match status" value="1"/>
</dbReference>
<dbReference type="Pfam" id="PF01119">
    <property type="entry name" value="DNA_mis_repair"/>
    <property type="match status" value="1"/>
</dbReference>
<dbReference type="Pfam" id="PF13589">
    <property type="entry name" value="HATPase_c_3"/>
    <property type="match status" value="1"/>
</dbReference>
<feature type="domain" description="DNA mismatch repair protein S5" evidence="5">
    <location>
        <begin position="226"/>
        <end position="350"/>
    </location>
</feature>
<gene>
    <name evidence="6" type="ORF">BZA70DRAFT_279122</name>
</gene>